<dbReference type="OrthoDB" id="2506287at2759"/>
<evidence type="ECO:0000256" key="1">
    <source>
        <dbReference type="ARBA" id="ARBA00023172"/>
    </source>
</evidence>
<dbReference type="InterPro" id="IPR052925">
    <property type="entry name" value="Phage_Integrase-like_Recomb"/>
</dbReference>
<dbReference type="Gene3D" id="1.10.443.10">
    <property type="entry name" value="Intergrase catalytic core"/>
    <property type="match status" value="1"/>
</dbReference>
<dbReference type="EMBL" id="VDEP01000438">
    <property type="protein sequence ID" value="KAA1083473.1"/>
    <property type="molecule type" value="Genomic_DNA"/>
</dbReference>
<evidence type="ECO:0000313" key="5">
    <source>
        <dbReference type="Proteomes" id="UP000325313"/>
    </source>
</evidence>
<dbReference type="EMBL" id="VSWC01000079">
    <property type="protein sequence ID" value="KAA1094047.1"/>
    <property type="molecule type" value="Genomic_DNA"/>
</dbReference>
<dbReference type="GO" id="GO:0015074">
    <property type="term" value="P:DNA integration"/>
    <property type="evidence" value="ECO:0007669"/>
    <property type="project" value="InterPro"/>
</dbReference>
<sequence length="241" mass="26775">MRGARAAQSSARLDANVPSVMPKKPVMLWHLMLLFTNLFAKSDFNSALADLCILSFWGLARLSELTYATKSGALRYDCSVLTTEVIFSNDTTLGRTAAITIRSAKTAAPGETQFIVVSEQPHILCPIRALDRRLATSGGGRTSLFGYGPLPERRHLTRRKAVARIQEVLLGNGEERLTGHSFRVGGVSFWHAIGMSAPDLQKLGRWSSRCYLLYIKTYSKADGRRTVTLLRSLVRNWNKMT</sequence>
<dbReference type="Proteomes" id="UP000325313">
    <property type="component" value="Unassembled WGS sequence"/>
</dbReference>
<evidence type="ECO:0000313" key="3">
    <source>
        <dbReference type="EMBL" id="KAA1094047.1"/>
    </source>
</evidence>
<organism evidence="3 4">
    <name type="scientific">Puccinia graminis f. sp. tritici</name>
    <dbReference type="NCBI Taxonomy" id="56615"/>
    <lineage>
        <taxon>Eukaryota</taxon>
        <taxon>Fungi</taxon>
        <taxon>Dikarya</taxon>
        <taxon>Basidiomycota</taxon>
        <taxon>Pucciniomycotina</taxon>
        <taxon>Pucciniomycetes</taxon>
        <taxon>Pucciniales</taxon>
        <taxon>Pucciniaceae</taxon>
        <taxon>Puccinia</taxon>
    </lineage>
</organism>
<dbReference type="GO" id="GO:0003677">
    <property type="term" value="F:DNA binding"/>
    <property type="evidence" value="ECO:0007669"/>
    <property type="project" value="InterPro"/>
</dbReference>
<dbReference type="InterPro" id="IPR013762">
    <property type="entry name" value="Integrase-like_cat_sf"/>
</dbReference>
<dbReference type="SUPFAM" id="SSF56349">
    <property type="entry name" value="DNA breaking-rejoining enzymes"/>
    <property type="match status" value="1"/>
</dbReference>
<evidence type="ECO:0000313" key="4">
    <source>
        <dbReference type="Proteomes" id="UP000324748"/>
    </source>
</evidence>
<comment type="caution">
    <text evidence="3">The sequence shown here is derived from an EMBL/GenBank/DDBJ whole genome shotgun (WGS) entry which is preliminary data.</text>
</comment>
<evidence type="ECO:0000313" key="2">
    <source>
        <dbReference type="EMBL" id="KAA1083473.1"/>
    </source>
</evidence>
<proteinExistence type="predicted"/>
<gene>
    <name evidence="3" type="ORF">PGT21_007713</name>
    <name evidence="2" type="ORF">PGTUg99_034587</name>
</gene>
<keyword evidence="4" id="KW-1185">Reference proteome</keyword>
<name>A0A5B0NXK7_PUCGR</name>
<evidence type="ECO:0008006" key="6">
    <source>
        <dbReference type="Google" id="ProtNLM"/>
    </source>
</evidence>
<dbReference type="InterPro" id="IPR011010">
    <property type="entry name" value="DNA_brk_join_enz"/>
</dbReference>
<dbReference type="GO" id="GO:0006310">
    <property type="term" value="P:DNA recombination"/>
    <property type="evidence" value="ECO:0007669"/>
    <property type="project" value="UniProtKB-KW"/>
</dbReference>
<dbReference type="PANTHER" id="PTHR34605:SF3">
    <property type="entry name" value="P CELL-TYPE AGGLUTINATION PROTEIN MAP4-LIKE-RELATED"/>
    <property type="match status" value="1"/>
</dbReference>
<reference evidence="4 5" key="1">
    <citation type="submission" date="2019-05" db="EMBL/GenBank/DDBJ databases">
        <title>Emergence of the Ug99 lineage of the wheat stem rust pathogen through somatic hybridization.</title>
        <authorList>
            <person name="Li F."/>
            <person name="Upadhyaya N.M."/>
            <person name="Sperschneider J."/>
            <person name="Matny O."/>
            <person name="Nguyen-Phuc H."/>
            <person name="Mago R."/>
            <person name="Raley C."/>
            <person name="Miller M.E."/>
            <person name="Silverstein K.A.T."/>
            <person name="Henningsen E."/>
            <person name="Hirsch C.D."/>
            <person name="Visser B."/>
            <person name="Pretorius Z.A."/>
            <person name="Steffenson B.J."/>
            <person name="Schwessinger B."/>
            <person name="Dodds P.N."/>
            <person name="Figueroa M."/>
        </authorList>
    </citation>
    <scope>NUCLEOTIDE SEQUENCE [LARGE SCALE GENOMIC DNA]</scope>
    <source>
        <strain evidence="3">21-0</strain>
        <strain evidence="2 5">Ug99</strain>
    </source>
</reference>
<accession>A0A5B0NXK7</accession>
<keyword evidence="1" id="KW-0233">DNA recombination</keyword>
<dbReference type="PANTHER" id="PTHR34605">
    <property type="entry name" value="PHAGE_INTEGRASE DOMAIN-CONTAINING PROTEIN"/>
    <property type="match status" value="1"/>
</dbReference>
<protein>
    <recommendedName>
        <fullName evidence="6">Tyr recombinase domain-containing protein</fullName>
    </recommendedName>
</protein>
<dbReference type="Proteomes" id="UP000324748">
    <property type="component" value="Unassembled WGS sequence"/>
</dbReference>
<dbReference type="AlphaFoldDB" id="A0A5B0NXK7"/>